<dbReference type="InterPro" id="IPR036597">
    <property type="entry name" value="Fido-like_dom_sf"/>
</dbReference>
<evidence type="ECO:0000256" key="4">
    <source>
        <dbReference type="ARBA" id="ARBA00022840"/>
    </source>
</evidence>
<protein>
    <recommendedName>
        <fullName evidence="5">protein adenylyltransferase</fullName>
        <ecNumber evidence="5">2.7.7.108</ecNumber>
    </recommendedName>
</protein>
<name>A0A9D2KM04_9BACT</name>
<dbReference type="AlphaFoldDB" id="A0A9D2KM04"/>
<comment type="catalytic activity">
    <reaction evidence="6">
        <text>L-threonyl-[protein] + ATP = 3-O-(5'-adenylyl)-L-threonyl-[protein] + diphosphate</text>
        <dbReference type="Rhea" id="RHEA:54292"/>
        <dbReference type="Rhea" id="RHEA-COMP:11060"/>
        <dbReference type="Rhea" id="RHEA-COMP:13847"/>
        <dbReference type="ChEBI" id="CHEBI:30013"/>
        <dbReference type="ChEBI" id="CHEBI:30616"/>
        <dbReference type="ChEBI" id="CHEBI:33019"/>
        <dbReference type="ChEBI" id="CHEBI:138113"/>
        <dbReference type="EC" id="2.7.7.108"/>
    </reaction>
</comment>
<evidence type="ECO:0000256" key="2">
    <source>
        <dbReference type="ARBA" id="ARBA00022695"/>
    </source>
</evidence>
<accession>A0A9D2KM04</accession>
<dbReference type="PANTHER" id="PTHR39560:SF1">
    <property type="entry name" value="PROTEIN ADENYLYLTRANSFERASE FIC-RELATED"/>
    <property type="match status" value="1"/>
</dbReference>
<keyword evidence="4" id="KW-0067">ATP-binding</keyword>
<dbReference type="PANTHER" id="PTHR39560">
    <property type="entry name" value="PROTEIN ADENYLYLTRANSFERASE FIC-RELATED"/>
    <property type="match status" value="1"/>
</dbReference>
<evidence type="ECO:0000259" key="8">
    <source>
        <dbReference type="PROSITE" id="PS51459"/>
    </source>
</evidence>
<dbReference type="Proteomes" id="UP000824225">
    <property type="component" value="Unassembled WGS sequence"/>
</dbReference>
<keyword evidence="1" id="KW-0808">Transferase</keyword>
<sequence>MTLENKLGLTEAAELARVEEKLSKAKAALLFEQGLLDTLPTGTFAGLAAIHRFLFEDIYPFAGQIRQVNISKGQFRFASVLYLEDALRRIDDMPQSSFDEIVEKYVEMNVAHPFREGNGRSARIWLDAILKKELGVVVDWSGIDREAYLQAMERSPVNDVEIKEILKKGLTDQVNDRTVYMKGIDASYHYEGYHIFRTEDLSRN</sequence>
<comment type="catalytic activity">
    <reaction evidence="7">
        <text>L-tyrosyl-[protein] + ATP = O-(5'-adenylyl)-L-tyrosyl-[protein] + diphosphate</text>
        <dbReference type="Rhea" id="RHEA:54288"/>
        <dbReference type="Rhea" id="RHEA-COMP:10136"/>
        <dbReference type="Rhea" id="RHEA-COMP:13846"/>
        <dbReference type="ChEBI" id="CHEBI:30616"/>
        <dbReference type="ChEBI" id="CHEBI:33019"/>
        <dbReference type="ChEBI" id="CHEBI:46858"/>
        <dbReference type="ChEBI" id="CHEBI:83624"/>
        <dbReference type="EC" id="2.7.7.108"/>
    </reaction>
</comment>
<evidence type="ECO:0000313" key="10">
    <source>
        <dbReference type="Proteomes" id="UP000824225"/>
    </source>
</evidence>
<dbReference type="EC" id="2.7.7.108" evidence="5"/>
<keyword evidence="2" id="KW-0548">Nucleotidyltransferase</keyword>
<dbReference type="Gene3D" id="1.10.3290.10">
    <property type="entry name" value="Fido-like domain"/>
    <property type="match status" value="1"/>
</dbReference>
<dbReference type="InterPro" id="IPR003812">
    <property type="entry name" value="Fido"/>
</dbReference>
<organism evidence="9 10">
    <name type="scientific">Candidatus Mailhella merdigallinarum</name>
    <dbReference type="NCBI Taxonomy" id="2838658"/>
    <lineage>
        <taxon>Bacteria</taxon>
        <taxon>Pseudomonadati</taxon>
        <taxon>Thermodesulfobacteriota</taxon>
        <taxon>Desulfovibrionia</taxon>
        <taxon>Desulfovibrionales</taxon>
        <taxon>Desulfovibrionaceae</taxon>
        <taxon>Mailhella</taxon>
    </lineage>
</organism>
<evidence type="ECO:0000256" key="7">
    <source>
        <dbReference type="ARBA" id="ARBA00048696"/>
    </source>
</evidence>
<feature type="domain" description="Fido" evidence="8">
    <location>
        <begin position="42"/>
        <end position="172"/>
    </location>
</feature>
<evidence type="ECO:0000256" key="6">
    <source>
        <dbReference type="ARBA" id="ARBA00047939"/>
    </source>
</evidence>
<dbReference type="PROSITE" id="PS51459">
    <property type="entry name" value="FIDO"/>
    <property type="match status" value="1"/>
</dbReference>
<dbReference type="NCBIfam" id="NF046029">
    <property type="entry name" value="ProtAdlyltaseNmFic"/>
    <property type="match status" value="1"/>
</dbReference>
<evidence type="ECO:0000256" key="5">
    <source>
        <dbReference type="ARBA" id="ARBA00034531"/>
    </source>
</evidence>
<gene>
    <name evidence="9" type="ORF">H9962_08810</name>
</gene>
<dbReference type="GO" id="GO:0051302">
    <property type="term" value="P:regulation of cell division"/>
    <property type="evidence" value="ECO:0007669"/>
    <property type="project" value="TreeGrafter"/>
</dbReference>
<dbReference type="GO" id="GO:0005524">
    <property type="term" value="F:ATP binding"/>
    <property type="evidence" value="ECO:0007669"/>
    <property type="project" value="UniProtKB-KW"/>
</dbReference>
<evidence type="ECO:0000256" key="1">
    <source>
        <dbReference type="ARBA" id="ARBA00022679"/>
    </source>
</evidence>
<dbReference type="Pfam" id="PF02661">
    <property type="entry name" value="Fic"/>
    <property type="match status" value="1"/>
</dbReference>
<proteinExistence type="predicted"/>
<reference evidence="9" key="2">
    <citation type="submission" date="2021-04" db="EMBL/GenBank/DDBJ databases">
        <authorList>
            <person name="Gilroy R."/>
        </authorList>
    </citation>
    <scope>NUCLEOTIDE SEQUENCE</scope>
    <source>
        <strain evidence="9">CHK186-16707</strain>
    </source>
</reference>
<dbReference type="EMBL" id="DXAN01000028">
    <property type="protein sequence ID" value="HJA09271.1"/>
    <property type="molecule type" value="Genomic_DNA"/>
</dbReference>
<comment type="caution">
    <text evidence="9">The sequence shown here is derived from an EMBL/GenBank/DDBJ whole genome shotgun (WGS) entry which is preliminary data.</text>
</comment>
<reference evidence="9" key="1">
    <citation type="journal article" date="2021" name="PeerJ">
        <title>Extensive microbial diversity within the chicken gut microbiome revealed by metagenomics and culture.</title>
        <authorList>
            <person name="Gilroy R."/>
            <person name="Ravi A."/>
            <person name="Getino M."/>
            <person name="Pursley I."/>
            <person name="Horton D.L."/>
            <person name="Alikhan N.F."/>
            <person name="Baker D."/>
            <person name="Gharbi K."/>
            <person name="Hall N."/>
            <person name="Watson M."/>
            <person name="Adriaenssens E.M."/>
            <person name="Foster-Nyarko E."/>
            <person name="Jarju S."/>
            <person name="Secka A."/>
            <person name="Antonio M."/>
            <person name="Oren A."/>
            <person name="Chaudhuri R.R."/>
            <person name="La Ragione R."/>
            <person name="Hildebrand F."/>
            <person name="Pallen M.J."/>
        </authorList>
    </citation>
    <scope>NUCLEOTIDE SEQUENCE</scope>
    <source>
        <strain evidence="9">CHK186-16707</strain>
    </source>
</reference>
<keyword evidence="3" id="KW-0547">Nucleotide-binding</keyword>
<evidence type="ECO:0000313" key="9">
    <source>
        <dbReference type="EMBL" id="HJA09271.1"/>
    </source>
</evidence>
<dbReference type="SUPFAM" id="SSF140931">
    <property type="entry name" value="Fic-like"/>
    <property type="match status" value="1"/>
</dbReference>
<evidence type="ECO:0000256" key="3">
    <source>
        <dbReference type="ARBA" id="ARBA00022741"/>
    </source>
</evidence>
<dbReference type="GO" id="GO:0070733">
    <property type="term" value="F:AMPylase activity"/>
    <property type="evidence" value="ECO:0007669"/>
    <property type="project" value="UniProtKB-EC"/>
</dbReference>